<evidence type="ECO:0000256" key="1">
    <source>
        <dbReference type="SAM" id="Phobius"/>
    </source>
</evidence>
<reference evidence="2 3" key="1">
    <citation type="submission" date="2020-08" db="EMBL/GenBank/DDBJ databases">
        <title>Genomic Encyclopedia of Type Strains, Phase IV (KMG-IV): sequencing the most valuable type-strain genomes for metagenomic binning, comparative biology and taxonomic classification.</title>
        <authorList>
            <person name="Goeker M."/>
        </authorList>
    </citation>
    <scope>NUCLEOTIDE SEQUENCE [LARGE SCALE GENOMIC DNA]</scope>
    <source>
        <strain evidence="2 3">DSM 22548</strain>
    </source>
</reference>
<organism evidence="2 3">
    <name type="scientific">Alloprevotella rava</name>
    <dbReference type="NCBI Taxonomy" id="671218"/>
    <lineage>
        <taxon>Bacteria</taxon>
        <taxon>Pseudomonadati</taxon>
        <taxon>Bacteroidota</taxon>
        <taxon>Bacteroidia</taxon>
        <taxon>Bacteroidales</taxon>
        <taxon>Prevotellaceae</taxon>
        <taxon>Alloprevotella</taxon>
    </lineage>
</organism>
<keyword evidence="1" id="KW-1133">Transmembrane helix</keyword>
<proteinExistence type="predicted"/>
<evidence type="ECO:0000313" key="2">
    <source>
        <dbReference type="EMBL" id="MBB3703306.1"/>
    </source>
</evidence>
<keyword evidence="1" id="KW-0472">Membrane</keyword>
<sequence>MYTFFVNFQIKISFLSIFLTLPPFFLYFRLFKQPTLKGSLGISKVRKFLFSTFYLSHKVPF</sequence>
<accession>A0A7W5UIS3</accession>
<dbReference type="EMBL" id="JACICA010000010">
    <property type="protein sequence ID" value="MBB3703306.1"/>
    <property type="molecule type" value="Genomic_DNA"/>
</dbReference>
<dbReference type="Proteomes" id="UP000541425">
    <property type="component" value="Unassembled WGS sequence"/>
</dbReference>
<feature type="transmembrane region" description="Helical" evidence="1">
    <location>
        <begin position="12"/>
        <end position="30"/>
    </location>
</feature>
<dbReference type="AlphaFoldDB" id="A0A7W5UIS3"/>
<evidence type="ECO:0000313" key="3">
    <source>
        <dbReference type="Proteomes" id="UP000541425"/>
    </source>
</evidence>
<name>A0A7W5UIS3_9BACT</name>
<keyword evidence="1" id="KW-0812">Transmembrane</keyword>
<gene>
    <name evidence="2" type="ORF">FHS60_001788</name>
</gene>
<protein>
    <submittedName>
        <fullName evidence="2">Uncharacterized protein</fullName>
    </submittedName>
</protein>
<comment type="caution">
    <text evidence="2">The sequence shown here is derived from an EMBL/GenBank/DDBJ whole genome shotgun (WGS) entry which is preliminary data.</text>
</comment>